<dbReference type="InterPro" id="IPR001245">
    <property type="entry name" value="Ser-Thr/Tyr_kinase_cat_dom"/>
</dbReference>
<dbReference type="Gramene" id="TraesKAR3D01G0018530.1">
    <property type="protein sequence ID" value="cds.TraesKAR3D01G0018530.1"/>
    <property type="gene ID" value="TraesKAR3D01G0018530"/>
</dbReference>
<proteinExistence type="predicted"/>
<protein>
    <recommendedName>
        <fullName evidence="2">non-specific serine/threonine protein kinase</fullName>
        <ecNumber evidence="2">2.7.11.1</ecNumber>
    </recommendedName>
</protein>
<dbReference type="GO" id="GO:0004674">
    <property type="term" value="F:protein serine/threonine kinase activity"/>
    <property type="evidence" value="ECO:0007669"/>
    <property type="project" value="UniProtKB-KW"/>
</dbReference>
<keyword evidence="9" id="KW-0418">Kinase</keyword>
<evidence type="ECO:0000256" key="4">
    <source>
        <dbReference type="ARBA" id="ARBA00022536"/>
    </source>
</evidence>
<evidence type="ECO:0000256" key="7">
    <source>
        <dbReference type="ARBA" id="ARBA00022729"/>
    </source>
</evidence>
<dbReference type="PROSITE" id="PS50011">
    <property type="entry name" value="PROTEIN_KINASE_DOM"/>
    <property type="match status" value="1"/>
</dbReference>
<feature type="transmembrane region" description="Helical" evidence="19">
    <location>
        <begin position="259"/>
        <end position="281"/>
    </location>
</feature>
<dbReference type="Gene3D" id="1.10.510.10">
    <property type="entry name" value="Transferase(Phosphotransferase) domain 1"/>
    <property type="match status" value="1"/>
</dbReference>
<keyword evidence="7 20" id="KW-0732">Signal</keyword>
<keyword evidence="13" id="KW-1015">Disulfide bond</keyword>
<evidence type="ECO:0000256" key="17">
    <source>
        <dbReference type="ARBA" id="ARBA00048679"/>
    </source>
</evidence>
<name>A0A3B6GMH5_WHEAT</name>
<dbReference type="Gramene" id="TraesROB_scaffold_002904_01G000100.1">
    <property type="protein sequence ID" value="TraesROB_scaffold_002904_01G000100.1"/>
    <property type="gene ID" value="TraesROB_scaffold_002904_01G000100"/>
</dbReference>
<evidence type="ECO:0000256" key="3">
    <source>
        <dbReference type="ARBA" id="ARBA00022527"/>
    </source>
</evidence>
<dbReference type="InterPro" id="IPR008271">
    <property type="entry name" value="Ser/Thr_kinase_AS"/>
</dbReference>
<dbReference type="InterPro" id="IPR000719">
    <property type="entry name" value="Prot_kinase_dom"/>
</dbReference>
<dbReference type="Pfam" id="PF13947">
    <property type="entry name" value="GUB_WAK_bind"/>
    <property type="match status" value="1"/>
</dbReference>
<dbReference type="Gramene" id="TraesCS3D03G0084300.1">
    <property type="protein sequence ID" value="TraesCS3D03G0084300.1.CDS"/>
    <property type="gene ID" value="TraesCS3D03G0084300"/>
</dbReference>
<dbReference type="PANTHER" id="PTHR27009">
    <property type="entry name" value="RUST RESISTANCE KINASE LR10-RELATED"/>
    <property type="match status" value="1"/>
</dbReference>
<evidence type="ECO:0000313" key="22">
    <source>
        <dbReference type="EnsemblPlants" id="TraesCS3D02G048400.1"/>
    </source>
</evidence>
<keyword evidence="15" id="KW-0325">Glycoprotein</keyword>
<evidence type="ECO:0000256" key="20">
    <source>
        <dbReference type="SAM" id="SignalP"/>
    </source>
</evidence>
<accession>A0A3B6GMH5</accession>
<comment type="catalytic activity">
    <reaction evidence="17">
        <text>L-seryl-[protein] + ATP = O-phospho-L-seryl-[protein] + ADP + H(+)</text>
        <dbReference type="Rhea" id="RHEA:17989"/>
        <dbReference type="Rhea" id="RHEA-COMP:9863"/>
        <dbReference type="Rhea" id="RHEA-COMP:11604"/>
        <dbReference type="ChEBI" id="CHEBI:15378"/>
        <dbReference type="ChEBI" id="CHEBI:29999"/>
        <dbReference type="ChEBI" id="CHEBI:30616"/>
        <dbReference type="ChEBI" id="CHEBI:83421"/>
        <dbReference type="ChEBI" id="CHEBI:456216"/>
        <dbReference type="EC" id="2.7.11.1"/>
    </reaction>
</comment>
<comment type="catalytic activity">
    <reaction evidence="16">
        <text>L-threonyl-[protein] + ATP = O-phospho-L-threonyl-[protein] + ADP + H(+)</text>
        <dbReference type="Rhea" id="RHEA:46608"/>
        <dbReference type="Rhea" id="RHEA-COMP:11060"/>
        <dbReference type="Rhea" id="RHEA-COMP:11605"/>
        <dbReference type="ChEBI" id="CHEBI:15378"/>
        <dbReference type="ChEBI" id="CHEBI:30013"/>
        <dbReference type="ChEBI" id="CHEBI:30616"/>
        <dbReference type="ChEBI" id="CHEBI:61977"/>
        <dbReference type="ChEBI" id="CHEBI:456216"/>
        <dbReference type="EC" id="2.7.11.1"/>
    </reaction>
</comment>
<dbReference type="Gramene" id="TraesPARA_EIv1.0_1060020.1">
    <property type="protein sequence ID" value="TraesPARA_EIv1.0_1060020.1.CDS"/>
    <property type="gene ID" value="TraesPARA_EIv1.0_1060020"/>
</dbReference>
<evidence type="ECO:0000256" key="6">
    <source>
        <dbReference type="ARBA" id="ARBA00022692"/>
    </source>
</evidence>
<dbReference type="Gramene" id="TraesNOR3D03G01834600.1">
    <property type="protein sequence ID" value="TraesNOR3D03G01834600.1"/>
    <property type="gene ID" value="TraesNOR3D03G01834600"/>
</dbReference>
<evidence type="ECO:0000256" key="18">
    <source>
        <dbReference type="PROSITE-ProRule" id="PRU10141"/>
    </source>
</evidence>
<dbReference type="SUPFAM" id="SSF56112">
    <property type="entry name" value="Protein kinase-like (PK-like)"/>
    <property type="match status" value="1"/>
</dbReference>
<dbReference type="InterPro" id="IPR045874">
    <property type="entry name" value="LRK10/LRL21-25-like"/>
</dbReference>
<dbReference type="STRING" id="4565.A0A3B6GMH5"/>
<evidence type="ECO:0000256" key="19">
    <source>
        <dbReference type="SAM" id="Phobius"/>
    </source>
</evidence>
<dbReference type="Proteomes" id="UP000019116">
    <property type="component" value="Chromosome 3D"/>
</dbReference>
<keyword evidence="5" id="KW-0808">Transferase</keyword>
<dbReference type="EnsemblPlants" id="TraesCS3D02G048400.1">
    <property type="protein sequence ID" value="TraesCS3D02G048400.1"/>
    <property type="gene ID" value="TraesCS3D02G048400"/>
</dbReference>
<keyword evidence="11 19" id="KW-1133">Transmembrane helix</keyword>
<reference evidence="22" key="2">
    <citation type="submission" date="2018-10" db="UniProtKB">
        <authorList>
            <consortium name="EnsemblPlants"/>
        </authorList>
    </citation>
    <scope>IDENTIFICATION</scope>
</reference>
<dbReference type="Gramene" id="TraesCS3D02G048400.1">
    <property type="protein sequence ID" value="TraesCS3D02G048400.1"/>
    <property type="gene ID" value="TraesCS3D02G048400"/>
</dbReference>
<organism evidence="22">
    <name type="scientific">Triticum aestivum</name>
    <name type="common">Wheat</name>
    <dbReference type="NCBI Taxonomy" id="4565"/>
    <lineage>
        <taxon>Eukaryota</taxon>
        <taxon>Viridiplantae</taxon>
        <taxon>Streptophyta</taxon>
        <taxon>Embryophyta</taxon>
        <taxon>Tracheophyta</taxon>
        <taxon>Spermatophyta</taxon>
        <taxon>Magnoliopsida</taxon>
        <taxon>Liliopsida</taxon>
        <taxon>Poales</taxon>
        <taxon>Poaceae</taxon>
        <taxon>BOP clade</taxon>
        <taxon>Pooideae</taxon>
        <taxon>Triticodae</taxon>
        <taxon>Triticeae</taxon>
        <taxon>Triticinae</taxon>
        <taxon>Triticum</taxon>
    </lineage>
</organism>
<dbReference type="PaxDb" id="4565-Traes_3B_FB460926F.1"/>
<keyword evidence="10 18" id="KW-0067">ATP-binding</keyword>
<sequence>MHPSSLLLILTILPILSTLHPPAAAANGTAQDAGCPPVTCGNLTLAYPFWLAGQDRFSCGPPAFQLTCNDSAAGAFVGTSYMKVLDIDYGNRSLVVVHVLVAADVACNILFNVSSAFAITDRFSISRRNRELYVLYSCKERRPPPGAAPVTNCSPNTRGMYVYLGGNYGMGQPPANEGSCETAIFPVLGAEPAGMTAANYRQLIKGGFLLEWEPVGDCNACKASGGRCRYDANTSAFTCLCSDGSMHQSTCDTKHNRRFTLIVSLSAASILVFACLACLMYRQRKNIRSAIFRIYSSNTSNIDEMLRKCESLALKRYKYSQLKKITRSFKDELGEGGYGVVHKGSLQDGRMVAVKLLKGSKGNGEDFLNEVMSIGRTSHVNIVSLLGFCLDGSHRALIYEYMSNGSLQKHIYSESSKQAIGWGVFLKIAIGIARGLEYLHQGCNTCIIHFDIKPNNILLDDELCPKIADFGMAKLCHLKESVLSMAEARGTVGFIAPEVFSRGFGLVSTKSDVYSYGMMLLEMVQGKKDEKGKADSSSETFFPHWVWDNLASELHGSKAKYRTEEIVRRMTLVGLWCIQMNPESRPSMSRVIEMLERSMGELEMPPRPFLFSPVHSTTASSYASVQVMMSSP</sequence>
<dbReference type="GO" id="GO:0005524">
    <property type="term" value="F:ATP binding"/>
    <property type="evidence" value="ECO:0007669"/>
    <property type="project" value="UniProtKB-UniRule"/>
</dbReference>
<dbReference type="Gene3D" id="3.30.200.20">
    <property type="entry name" value="Phosphorylase Kinase, domain 1"/>
    <property type="match status" value="1"/>
</dbReference>
<dbReference type="InterPro" id="IPR032872">
    <property type="entry name" value="WAK_assoc_C"/>
</dbReference>
<keyword evidence="8 18" id="KW-0547">Nucleotide-binding</keyword>
<evidence type="ECO:0000256" key="10">
    <source>
        <dbReference type="ARBA" id="ARBA00022840"/>
    </source>
</evidence>
<keyword evidence="6 19" id="KW-0812">Transmembrane</keyword>
<dbReference type="EC" id="2.7.11.1" evidence="2"/>
<evidence type="ECO:0000313" key="23">
    <source>
        <dbReference type="Proteomes" id="UP000019116"/>
    </source>
</evidence>
<dbReference type="InterPro" id="IPR017441">
    <property type="entry name" value="Protein_kinase_ATP_BS"/>
</dbReference>
<dbReference type="PROSITE" id="PS00108">
    <property type="entry name" value="PROTEIN_KINASE_ST"/>
    <property type="match status" value="1"/>
</dbReference>
<feature type="binding site" evidence="18">
    <location>
        <position position="355"/>
    </location>
    <ligand>
        <name>ATP</name>
        <dbReference type="ChEBI" id="CHEBI:30616"/>
    </ligand>
</feature>
<dbReference type="OMA" id="CWFRTKI"/>
<dbReference type="Gramene" id="TraesLAC3D03G01749720.1">
    <property type="protein sequence ID" value="TraesLAC3D03G01749720.1"/>
    <property type="gene ID" value="TraesLAC3D03G01749720"/>
</dbReference>
<dbReference type="AlphaFoldDB" id="A0A3B6GMH5"/>
<dbReference type="Pfam" id="PF14380">
    <property type="entry name" value="WAK_assoc"/>
    <property type="match status" value="1"/>
</dbReference>
<evidence type="ECO:0000256" key="16">
    <source>
        <dbReference type="ARBA" id="ARBA00047899"/>
    </source>
</evidence>
<dbReference type="GO" id="GO:0030247">
    <property type="term" value="F:polysaccharide binding"/>
    <property type="evidence" value="ECO:0007669"/>
    <property type="project" value="InterPro"/>
</dbReference>
<dbReference type="InterPro" id="IPR011009">
    <property type="entry name" value="Kinase-like_dom_sf"/>
</dbReference>
<evidence type="ECO:0000256" key="13">
    <source>
        <dbReference type="ARBA" id="ARBA00023157"/>
    </source>
</evidence>
<dbReference type="Gramene" id="TraesJAG3D03G01816620.1">
    <property type="protein sequence ID" value="TraesJAG3D03G01816620.1"/>
    <property type="gene ID" value="TraesJAG3D03G01816620"/>
</dbReference>
<dbReference type="OrthoDB" id="4062651at2759"/>
<evidence type="ECO:0000256" key="2">
    <source>
        <dbReference type="ARBA" id="ARBA00012513"/>
    </source>
</evidence>
<reference evidence="22" key="1">
    <citation type="submission" date="2018-08" db="EMBL/GenBank/DDBJ databases">
        <authorList>
            <person name="Rossello M."/>
        </authorList>
    </citation>
    <scope>NUCLEOTIDE SEQUENCE [LARGE SCALE GENOMIC DNA]</scope>
    <source>
        <strain evidence="22">cv. Chinese Spring</strain>
    </source>
</reference>
<dbReference type="PROSITE" id="PS00107">
    <property type="entry name" value="PROTEIN_KINASE_ATP"/>
    <property type="match status" value="1"/>
</dbReference>
<dbReference type="SMR" id="A0A3B6GMH5"/>
<evidence type="ECO:0000256" key="15">
    <source>
        <dbReference type="ARBA" id="ARBA00023180"/>
    </source>
</evidence>
<dbReference type="InterPro" id="IPR025287">
    <property type="entry name" value="WAK_GUB"/>
</dbReference>
<dbReference type="Gramene" id="TraesWEE_scaffold_007892_01G000500.1">
    <property type="protein sequence ID" value="TraesWEE_scaffold_007892_01G000500.1"/>
    <property type="gene ID" value="TraesWEE_scaffold_007892_01G000500"/>
</dbReference>
<evidence type="ECO:0000256" key="5">
    <source>
        <dbReference type="ARBA" id="ARBA00022679"/>
    </source>
</evidence>
<keyword evidence="4" id="KW-0245">EGF-like domain</keyword>
<feature type="chain" id="PRO_5043174477" description="non-specific serine/threonine protein kinase" evidence="20">
    <location>
        <begin position="26"/>
        <end position="632"/>
    </location>
</feature>
<evidence type="ECO:0000256" key="9">
    <source>
        <dbReference type="ARBA" id="ARBA00022777"/>
    </source>
</evidence>
<comment type="subcellular location">
    <subcellularLocation>
        <location evidence="1">Membrane</location>
        <topology evidence="1">Single-pass type I membrane protein</topology>
    </subcellularLocation>
</comment>
<dbReference type="Gramene" id="TraesARI3D03G01839750.1">
    <property type="protein sequence ID" value="TraesARI3D03G01839750.1"/>
    <property type="gene ID" value="TraesARI3D03G01839750"/>
</dbReference>
<keyword evidence="23" id="KW-1185">Reference proteome</keyword>
<keyword evidence="14" id="KW-0675">Receptor</keyword>
<dbReference type="FunFam" id="3.30.200.20:FF:000059">
    <property type="entry name" value="S-receptor-like serine/threonine-protein kinase"/>
    <property type="match status" value="1"/>
</dbReference>
<dbReference type="Pfam" id="PF07714">
    <property type="entry name" value="PK_Tyr_Ser-Thr"/>
    <property type="match status" value="1"/>
</dbReference>
<evidence type="ECO:0000259" key="21">
    <source>
        <dbReference type="PROSITE" id="PS50011"/>
    </source>
</evidence>
<dbReference type="FunFam" id="1.10.510.10:FF:000590">
    <property type="entry name" value="PR5-like receptor kinase"/>
    <property type="match status" value="1"/>
</dbReference>
<dbReference type="SMART" id="SM00220">
    <property type="entry name" value="S_TKc"/>
    <property type="match status" value="1"/>
</dbReference>
<dbReference type="GO" id="GO:0016020">
    <property type="term" value="C:membrane"/>
    <property type="evidence" value="ECO:0007669"/>
    <property type="project" value="UniProtKB-SubCell"/>
</dbReference>
<evidence type="ECO:0000256" key="1">
    <source>
        <dbReference type="ARBA" id="ARBA00004479"/>
    </source>
</evidence>
<dbReference type="Gramene" id="TraesCAD_scaffold_012994_01G000500.1">
    <property type="protein sequence ID" value="TraesCAD_scaffold_012994_01G000500.1"/>
    <property type="gene ID" value="TraesCAD_scaffold_012994_01G000500"/>
</dbReference>
<keyword evidence="12 19" id="KW-0472">Membrane</keyword>
<evidence type="ECO:0000256" key="14">
    <source>
        <dbReference type="ARBA" id="ARBA00023170"/>
    </source>
</evidence>
<dbReference type="Gramene" id="TraesLDM3D03G01806320.1">
    <property type="protein sequence ID" value="TraesLDM3D03G01806320.1"/>
    <property type="gene ID" value="TraesLDM3D03G01806320"/>
</dbReference>
<dbReference type="Gramene" id="TraesSTA3D03G01794880.1">
    <property type="protein sequence ID" value="TraesSTA3D03G01794880.1"/>
    <property type="gene ID" value="TraesSTA3D03G01794880"/>
</dbReference>
<feature type="signal peptide" evidence="20">
    <location>
        <begin position="1"/>
        <end position="25"/>
    </location>
</feature>
<dbReference type="Gramene" id="TraesMAC3D03G01806240.1">
    <property type="protein sequence ID" value="TraesMAC3D03G01806240.1"/>
    <property type="gene ID" value="TraesMAC3D03G01806240"/>
</dbReference>
<evidence type="ECO:0000256" key="11">
    <source>
        <dbReference type="ARBA" id="ARBA00022989"/>
    </source>
</evidence>
<evidence type="ECO:0000256" key="12">
    <source>
        <dbReference type="ARBA" id="ARBA00023136"/>
    </source>
</evidence>
<dbReference type="Gramene" id="TraesRN3D0100091300.1">
    <property type="protein sequence ID" value="TraesRN3D0100091300.1"/>
    <property type="gene ID" value="TraesRN3D0100091300"/>
</dbReference>
<evidence type="ECO:0000256" key="8">
    <source>
        <dbReference type="ARBA" id="ARBA00022741"/>
    </source>
</evidence>
<feature type="domain" description="Protein kinase" evidence="21">
    <location>
        <begin position="327"/>
        <end position="610"/>
    </location>
</feature>
<keyword evidence="3" id="KW-0723">Serine/threonine-protein kinase</keyword>